<proteinExistence type="predicted"/>
<sequence length="331" mass="35857">MASNKVAFIKHQAPEFDAILGPNPPEPQVSILADEGPAGLHLYHEACVYHQPTRSIFVTSDQMTNLKHIKLSRVYDTYQGSSTESNAAKVERITFPHIDGAMLNGGVNFGRDHILFCAQGSKIPSDPSGIIKVAVPPEGSSDTTSEAMISSFYGISFNSPNDVVVHPDSSIWFTDPQYGFYQGIRPAPELPNQVYRYDPSSGSIRVVAEGFVRPNGLCFSPNFNTVYITDTGADPGSPPFDPAGPSHIYAFDIVLPEGQTEPQLVNRRVFAYAPGKMPDGIKCDTHGNVYAGCGDGIEVWNPSGVLIGTIQIPGGMRFALSQIVRPVDRML</sequence>
<accession>A0A9P3EV86</accession>
<protein>
    <recommendedName>
        <fullName evidence="1">SMP-30/Gluconolactonase/LRE-like region domain-containing protein</fullName>
    </recommendedName>
</protein>
<dbReference type="SUPFAM" id="SSF63829">
    <property type="entry name" value="Calcium-dependent phosphotriesterase"/>
    <property type="match status" value="1"/>
</dbReference>
<evidence type="ECO:0000313" key="3">
    <source>
        <dbReference type="Proteomes" id="UP001043456"/>
    </source>
</evidence>
<dbReference type="Pfam" id="PF08450">
    <property type="entry name" value="SGL"/>
    <property type="match status" value="1"/>
</dbReference>
<gene>
    <name evidence="2" type="ORF">Asppvi_005709</name>
</gene>
<keyword evidence="3" id="KW-1185">Reference proteome</keyword>
<dbReference type="Proteomes" id="UP001043456">
    <property type="component" value="Unassembled WGS sequence"/>
</dbReference>
<dbReference type="InterPro" id="IPR011042">
    <property type="entry name" value="6-blade_b-propeller_TolB-like"/>
</dbReference>
<dbReference type="InterPro" id="IPR052988">
    <property type="entry name" value="Oryzine_lactonohydrolase"/>
</dbReference>
<dbReference type="OrthoDB" id="423498at2759"/>
<organism evidence="2 3">
    <name type="scientific">Aspergillus pseudoviridinutans</name>
    <dbReference type="NCBI Taxonomy" id="1517512"/>
    <lineage>
        <taxon>Eukaryota</taxon>
        <taxon>Fungi</taxon>
        <taxon>Dikarya</taxon>
        <taxon>Ascomycota</taxon>
        <taxon>Pezizomycotina</taxon>
        <taxon>Eurotiomycetes</taxon>
        <taxon>Eurotiomycetidae</taxon>
        <taxon>Eurotiales</taxon>
        <taxon>Aspergillaceae</taxon>
        <taxon>Aspergillus</taxon>
        <taxon>Aspergillus subgen. Fumigati</taxon>
    </lineage>
</organism>
<dbReference type="RefSeq" id="XP_043157559.1">
    <property type="nucleotide sequence ID" value="XM_043301624.1"/>
</dbReference>
<dbReference type="Gene3D" id="2.120.10.30">
    <property type="entry name" value="TolB, C-terminal domain"/>
    <property type="match status" value="1"/>
</dbReference>
<reference evidence="2 3" key="1">
    <citation type="submission" date="2018-10" db="EMBL/GenBank/DDBJ databases">
        <title>Pan-genome distribution and transcriptional activeness of fungal secondary metabolism genes in Aspergillus section Fumigati.</title>
        <authorList>
            <person name="Takahashi H."/>
            <person name="Umemura M."/>
            <person name="Ninomiya A."/>
            <person name="Kusuya Y."/>
            <person name="Urayama S."/>
            <person name="Shimizu M."/>
            <person name="Watanabe A."/>
            <person name="Kamei K."/>
            <person name="Yaguchi T."/>
            <person name="Hagiwara D."/>
        </authorList>
    </citation>
    <scope>NUCLEOTIDE SEQUENCE [LARGE SCALE GENOMIC DNA]</scope>
    <source>
        <strain evidence="2 3">IFM 55266</strain>
    </source>
</reference>
<evidence type="ECO:0000259" key="1">
    <source>
        <dbReference type="Pfam" id="PF08450"/>
    </source>
</evidence>
<comment type="caution">
    <text evidence="2">The sequence shown here is derived from an EMBL/GenBank/DDBJ whole genome shotgun (WGS) entry which is preliminary data.</text>
</comment>
<evidence type="ECO:0000313" key="2">
    <source>
        <dbReference type="EMBL" id="GIJ86813.1"/>
    </source>
</evidence>
<name>A0A9P3EV86_9EURO</name>
<dbReference type="EMBL" id="BHVY01000004">
    <property type="protein sequence ID" value="GIJ86813.1"/>
    <property type="molecule type" value="Genomic_DNA"/>
</dbReference>
<dbReference type="GeneID" id="67004320"/>
<dbReference type="InterPro" id="IPR013658">
    <property type="entry name" value="SGL"/>
</dbReference>
<feature type="domain" description="SMP-30/Gluconolactonase/LRE-like region" evidence="1">
    <location>
        <begin position="146"/>
        <end position="313"/>
    </location>
</feature>
<dbReference type="AlphaFoldDB" id="A0A9P3EV86"/>
<dbReference type="PANTHER" id="PTHR47064">
    <property type="entry name" value="PUTATIVE (AFU_ORTHOLOGUE AFUA_1G08990)-RELATED"/>
    <property type="match status" value="1"/>
</dbReference>
<dbReference type="PANTHER" id="PTHR47064:SF2">
    <property type="entry name" value="SMP-30_GLUCONOLACTONASE_LRE-LIKE REGION DOMAIN-CONTAINING PROTEIN-RELATED"/>
    <property type="match status" value="1"/>
</dbReference>